<comment type="caution">
    <text evidence="1">The sequence shown here is derived from an EMBL/GenBank/DDBJ whole genome shotgun (WGS) entry which is preliminary data.</text>
</comment>
<accession>A0ACA9Q0I9</accession>
<sequence length="152" mass="17252">MSKNKKYTVRLANKGQINSNLHYGPYVRDWWISNLKIANNSVLNLPFRLLYEFGFDLIEGENIVEAVKGLSGTSLAEIKINRDDRSSGSEAENIELFARFICAKELSYIGLWKNFSSAEFSASLIRPKPIVSAYTEPISNWTMPIPTIKDML</sequence>
<proteinExistence type="predicted"/>
<dbReference type="EMBL" id="CAJVQC010025067">
    <property type="protein sequence ID" value="CAG8728701.1"/>
    <property type="molecule type" value="Genomic_DNA"/>
</dbReference>
<reference evidence="1" key="1">
    <citation type="submission" date="2021-06" db="EMBL/GenBank/DDBJ databases">
        <authorList>
            <person name="Kallberg Y."/>
            <person name="Tangrot J."/>
            <person name="Rosling A."/>
        </authorList>
    </citation>
    <scope>NUCLEOTIDE SEQUENCE</scope>
    <source>
        <strain evidence="1">MA461A</strain>
    </source>
</reference>
<gene>
    <name evidence="1" type="ORF">RPERSI_LOCUS11946</name>
</gene>
<keyword evidence="2" id="KW-1185">Reference proteome</keyword>
<evidence type="ECO:0000313" key="2">
    <source>
        <dbReference type="Proteomes" id="UP000789920"/>
    </source>
</evidence>
<dbReference type="Proteomes" id="UP000789920">
    <property type="component" value="Unassembled WGS sequence"/>
</dbReference>
<protein>
    <submittedName>
        <fullName evidence="1">31693_t:CDS:1</fullName>
    </submittedName>
</protein>
<name>A0ACA9Q0I9_9GLOM</name>
<organism evidence="1 2">
    <name type="scientific">Racocetra persica</name>
    <dbReference type="NCBI Taxonomy" id="160502"/>
    <lineage>
        <taxon>Eukaryota</taxon>
        <taxon>Fungi</taxon>
        <taxon>Fungi incertae sedis</taxon>
        <taxon>Mucoromycota</taxon>
        <taxon>Glomeromycotina</taxon>
        <taxon>Glomeromycetes</taxon>
        <taxon>Diversisporales</taxon>
        <taxon>Gigasporaceae</taxon>
        <taxon>Racocetra</taxon>
    </lineage>
</organism>
<evidence type="ECO:0000313" key="1">
    <source>
        <dbReference type="EMBL" id="CAG8728701.1"/>
    </source>
</evidence>